<evidence type="ECO:0000256" key="4">
    <source>
        <dbReference type="ARBA" id="ARBA00022741"/>
    </source>
</evidence>
<organism evidence="11 12">
    <name type="scientific">Paxillus involutus ATCC 200175</name>
    <dbReference type="NCBI Taxonomy" id="664439"/>
    <lineage>
        <taxon>Eukaryota</taxon>
        <taxon>Fungi</taxon>
        <taxon>Dikarya</taxon>
        <taxon>Basidiomycota</taxon>
        <taxon>Agaricomycotina</taxon>
        <taxon>Agaricomycetes</taxon>
        <taxon>Agaricomycetidae</taxon>
        <taxon>Boletales</taxon>
        <taxon>Paxilineae</taxon>
        <taxon>Paxillaceae</taxon>
        <taxon>Paxillus</taxon>
    </lineage>
</organism>
<keyword evidence="12" id="KW-1185">Reference proteome</keyword>
<evidence type="ECO:0000256" key="2">
    <source>
        <dbReference type="ARBA" id="ARBA00022527"/>
    </source>
</evidence>
<dbReference type="EC" id="2.7.11.1" evidence="1"/>
<dbReference type="GO" id="GO:0004674">
    <property type="term" value="F:protein serine/threonine kinase activity"/>
    <property type="evidence" value="ECO:0007669"/>
    <property type="project" value="UniProtKB-KW"/>
</dbReference>
<evidence type="ECO:0000256" key="9">
    <source>
        <dbReference type="SAM" id="Phobius"/>
    </source>
</evidence>
<keyword evidence="9" id="KW-0812">Transmembrane</keyword>
<keyword evidence="5" id="KW-0418">Kinase</keyword>
<sequence length="199" mass="22731">ELEIWRRLRHKNVVPFLGTATGFGQFGSVALVSLWMAHGTLQTFIDRYDGDLAIAHRFELVCRVSHFPNTKSEIHLTLVGLSIRQNNVLIDETFTARLADFGYASVVGEVEENMSYLQASKQRPGEWKWTAPERLFGDSEPTPRSDIYSFGNIVLSGEQPWKNKPEAVVVLQLFQGVNPSRPQSRPIEDEHWEFIGRCW</sequence>
<protein>
    <recommendedName>
        <fullName evidence="1">non-specific serine/threonine protein kinase</fullName>
        <ecNumber evidence="1">2.7.11.1</ecNumber>
    </recommendedName>
</protein>
<dbReference type="SUPFAM" id="SSF56112">
    <property type="entry name" value="Protein kinase-like (PK-like)"/>
    <property type="match status" value="1"/>
</dbReference>
<gene>
    <name evidence="11" type="ORF">PAXINDRAFT_28684</name>
</gene>
<dbReference type="HOGENOM" id="CLU_000288_7_18_1"/>
<comment type="catalytic activity">
    <reaction evidence="7">
        <text>L-threonyl-[protein] + ATP = O-phospho-L-threonyl-[protein] + ADP + H(+)</text>
        <dbReference type="Rhea" id="RHEA:46608"/>
        <dbReference type="Rhea" id="RHEA-COMP:11060"/>
        <dbReference type="Rhea" id="RHEA-COMP:11605"/>
        <dbReference type="ChEBI" id="CHEBI:15378"/>
        <dbReference type="ChEBI" id="CHEBI:30013"/>
        <dbReference type="ChEBI" id="CHEBI:30616"/>
        <dbReference type="ChEBI" id="CHEBI:61977"/>
        <dbReference type="ChEBI" id="CHEBI:456216"/>
        <dbReference type="EC" id="2.7.11.1"/>
    </reaction>
</comment>
<dbReference type="GO" id="GO:0005524">
    <property type="term" value="F:ATP binding"/>
    <property type="evidence" value="ECO:0007669"/>
    <property type="project" value="UniProtKB-KW"/>
</dbReference>
<dbReference type="PANTHER" id="PTHR44329:SF285">
    <property type="entry name" value="V-MOS MOLONEY MURINE SARCOMA VIRAL ONCO HOMOLOG"/>
    <property type="match status" value="1"/>
</dbReference>
<reference evidence="12" key="2">
    <citation type="submission" date="2015-01" db="EMBL/GenBank/DDBJ databases">
        <title>Evolutionary Origins and Diversification of the Mycorrhizal Mutualists.</title>
        <authorList>
            <consortium name="DOE Joint Genome Institute"/>
            <consortium name="Mycorrhizal Genomics Consortium"/>
            <person name="Kohler A."/>
            <person name="Kuo A."/>
            <person name="Nagy L.G."/>
            <person name="Floudas D."/>
            <person name="Copeland A."/>
            <person name="Barry K.W."/>
            <person name="Cichocki N."/>
            <person name="Veneault-Fourrey C."/>
            <person name="LaButti K."/>
            <person name="Lindquist E.A."/>
            <person name="Lipzen A."/>
            <person name="Lundell T."/>
            <person name="Morin E."/>
            <person name="Murat C."/>
            <person name="Riley R."/>
            <person name="Ohm R."/>
            <person name="Sun H."/>
            <person name="Tunlid A."/>
            <person name="Henrissat B."/>
            <person name="Grigoriev I.V."/>
            <person name="Hibbett D.S."/>
            <person name="Martin F."/>
        </authorList>
    </citation>
    <scope>NUCLEOTIDE SEQUENCE [LARGE SCALE GENOMIC DNA]</scope>
    <source>
        <strain evidence="12">ATCC 200175</strain>
    </source>
</reference>
<evidence type="ECO:0000256" key="8">
    <source>
        <dbReference type="ARBA" id="ARBA00048679"/>
    </source>
</evidence>
<keyword evidence="2" id="KW-0723">Serine/threonine-protein kinase</keyword>
<keyword evidence="6" id="KW-0067">ATP-binding</keyword>
<evidence type="ECO:0000256" key="3">
    <source>
        <dbReference type="ARBA" id="ARBA00022679"/>
    </source>
</evidence>
<keyword evidence="4" id="KW-0547">Nucleotide-binding</keyword>
<feature type="non-terminal residue" evidence="11">
    <location>
        <position position="199"/>
    </location>
</feature>
<evidence type="ECO:0000256" key="7">
    <source>
        <dbReference type="ARBA" id="ARBA00047899"/>
    </source>
</evidence>
<dbReference type="EMBL" id="KN819367">
    <property type="protein sequence ID" value="KIJ12157.1"/>
    <property type="molecule type" value="Genomic_DNA"/>
</dbReference>
<reference evidence="11 12" key="1">
    <citation type="submission" date="2014-06" db="EMBL/GenBank/DDBJ databases">
        <authorList>
            <consortium name="DOE Joint Genome Institute"/>
            <person name="Kuo A."/>
            <person name="Kohler A."/>
            <person name="Nagy L.G."/>
            <person name="Floudas D."/>
            <person name="Copeland A."/>
            <person name="Barry K.W."/>
            <person name="Cichocki N."/>
            <person name="Veneault-Fourrey C."/>
            <person name="LaButti K."/>
            <person name="Lindquist E.A."/>
            <person name="Lipzen A."/>
            <person name="Lundell T."/>
            <person name="Morin E."/>
            <person name="Murat C."/>
            <person name="Sun H."/>
            <person name="Tunlid A."/>
            <person name="Henrissat B."/>
            <person name="Grigoriev I.V."/>
            <person name="Hibbett D.S."/>
            <person name="Martin F."/>
            <person name="Nordberg H.P."/>
            <person name="Cantor M.N."/>
            <person name="Hua S.X."/>
        </authorList>
    </citation>
    <scope>NUCLEOTIDE SEQUENCE [LARGE SCALE GENOMIC DNA]</scope>
    <source>
        <strain evidence="11 12">ATCC 200175</strain>
    </source>
</reference>
<dbReference type="AlphaFoldDB" id="A0A0C9TX09"/>
<accession>A0A0C9TX09</accession>
<evidence type="ECO:0000313" key="11">
    <source>
        <dbReference type="EMBL" id="KIJ12157.1"/>
    </source>
</evidence>
<feature type="non-terminal residue" evidence="11">
    <location>
        <position position="1"/>
    </location>
</feature>
<dbReference type="InterPro" id="IPR051681">
    <property type="entry name" value="Ser/Thr_Kinases-Pseudokinases"/>
</dbReference>
<evidence type="ECO:0000256" key="6">
    <source>
        <dbReference type="ARBA" id="ARBA00022840"/>
    </source>
</evidence>
<dbReference type="Proteomes" id="UP000053647">
    <property type="component" value="Unassembled WGS sequence"/>
</dbReference>
<feature type="domain" description="Protein kinase" evidence="10">
    <location>
        <begin position="1"/>
        <end position="199"/>
    </location>
</feature>
<dbReference type="Pfam" id="PF07714">
    <property type="entry name" value="PK_Tyr_Ser-Thr"/>
    <property type="match status" value="1"/>
</dbReference>
<dbReference type="Gene3D" id="1.10.510.10">
    <property type="entry name" value="Transferase(Phosphotransferase) domain 1"/>
    <property type="match status" value="1"/>
</dbReference>
<name>A0A0C9TX09_PAXIN</name>
<dbReference type="PANTHER" id="PTHR44329">
    <property type="entry name" value="SERINE/THREONINE-PROTEIN KINASE TNNI3K-RELATED"/>
    <property type="match status" value="1"/>
</dbReference>
<dbReference type="InterPro" id="IPR011009">
    <property type="entry name" value="Kinase-like_dom_sf"/>
</dbReference>
<evidence type="ECO:0000256" key="1">
    <source>
        <dbReference type="ARBA" id="ARBA00012513"/>
    </source>
</evidence>
<keyword evidence="9" id="KW-1133">Transmembrane helix</keyword>
<dbReference type="PROSITE" id="PS50011">
    <property type="entry name" value="PROTEIN_KINASE_DOM"/>
    <property type="match status" value="1"/>
</dbReference>
<evidence type="ECO:0000259" key="10">
    <source>
        <dbReference type="PROSITE" id="PS50011"/>
    </source>
</evidence>
<evidence type="ECO:0000256" key="5">
    <source>
        <dbReference type="ARBA" id="ARBA00022777"/>
    </source>
</evidence>
<proteinExistence type="predicted"/>
<comment type="catalytic activity">
    <reaction evidence="8">
        <text>L-seryl-[protein] + ATP = O-phospho-L-seryl-[protein] + ADP + H(+)</text>
        <dbReference type="Rhea" id="RHEA:17989"/>
        <dbReference type="Rhea" id="RHEA-COMP:9863"/>
        <dbReference type="Rhea" id="RHEA-COMP:11604"/>
        <dbReference type="ChEBI" id="CHEBI:15378"/>
        <dbReference type="ChEBI" id="CHEBI:29999"/>
        <dbReference type="ChEBI" id="CHEBI:30616"/>
        <dbReference type="ChEBI" id="CHEBI:83421"/>
        <dbReference type="ChEBI" id="CHEBI:456216"/>
        <dbReference type="EC" id="2.7.11.1"/>
    </reaction>
</comment>
<keyword evidence="9" id="KW-0472">Membrane</keyword>
<keyword evidence="3" id="KW-0808">Transferase</keyword>
<dbReference type="InterPro" id="IPR001245">
    <property type="entry name" value="Ser-Thr/Tyr_kinase_cat_dom"/>
</dbReference>
<feature type="transmembrane region" description="Helical" evidence="9">
    <location>
        <begin position="12"/>
        <end position="37"/>
    </location>
</feature>
<evidence type="ECO:0000313" key="12">
    <source>
        <dbReference type="Proteomes" id="UP000053647"/>
    </source>
</evidence>
<dbReference type="InterPro" id="IPR000719">
    <property type="entry name" value="Prot_kinase_dom"/>
</dbReference>
<dbReference type="OrthoDB" id="5809314at2759"/>